<evidence type="ECO:0000256" key="1">
    <source>
        <dbReference type="ARBA" id="ARBA00022814"/>
    </source>
</evidence>
<dbReference type="InterPro" id="IPR036735">
    <property type="entry name" value="NGN_dom_sf"/>
</dbReference>
<proteinExistence type="predicted"/>
<dbReference type="AlphaFoldDB" id="A0A9X0QGF2"/>
<evidence type="ECO:0000313" key="6">
    <source>
        <dbReference type="Proteomes" id="UP000535182"/>
    </source>
</evidence>
<dbReference type="EMBL" id="JACHEB010000008">
    <property type="protein sequence ID" value="MBB5329942.1"/>
    <property type="molecule type" value="Genomic_DNA"/>
</dbReference>
<evidence type="ECO:0000256" key="2">
    <source>
        <dbReference type="ARBA" id="ARBA00023015"/>
    </source>
</evidence>
<dbReference type="SUPFAM" id="SSF50104">
    <property type="entry name" value="Translation proteins SH3-like domain"/>
    <property type="match status" value="1"/>
</dbReference>
<evidence type="ECO:0000256" key="3">
    <source>
        <dbReference type="ARBA" id="ARBA00023163"/>
    </source>
</evidence>
<keyword evidence="3" id="KW-0804">Transcription</keyword>
<dbReference type="Proteomes" id="UP000535182">
    <property type="component" value="Unassembled WGS sequence"/>
</dbReference>
<keyword evidence="2" id="KW-0805">Transcription regulation</keyword>
<dbReference type="SMART" id="SM00738">
    <property type="entry name" value="NGN"/>
    <property type="match status" value="1"/>
</dbReference>
<organism evidence="5 6">
    <name type="scientific">Tunturiibacter gelidiferens</name>
    <dbReference type="NCBI Taxonomy" id="3069689"/>
    <lineage>
        <taxon>Bacteria</taxon>
        <taxon>Pseudomonadati</taxon>
        <taxon>Acidobacteriota</taxon>
        <taxon>Terriglobia</taxon>
        <taxon>Terriglobales</taxon>
        <taxon>Acidobacteriaceae</taxon>
        <taxon>Tunturiibacter</taxon>
    </lineage>
</organism>
<dbReference type="PANTHER" id="PTHR30265">
    <property type="entry name" value="RHO-INTERACTING TRANSCRIPTION TERMINATION FACTOR NUSG"/>
    <property type="match status" value="1"/>
</dbReference>
<accession>A0A9X0QGF2</accession>
<dbReference type="InterPro" id="IPR006645">
    <property type="entry name" value="NGN-like_dom"/>
</dbReference>
<dbReference type="Pfam" id="PF02357">
    <property type="entry name" value="NusG"/>
    <property type="match status" value="1"/>
</dbReference>
<dbReference type="InterPro" id="IPR043425">
    <property type="entry name" value="NusG-like"/>
</dbReference>
<dbReference type="PANTHER" id="PTHR30265:SF4">
    <property type="entry name" value="KOW MOTIF FAMILY PROTEIN, EXPRESSED"/>
    <property type="match status" value="1"/>
</dbReference>
<gene>
    <name evidence="5" type="ORF">HDF14_003571</name>
</gene>
<keyword evidence="6" id="KW-1185">Reference proteome</keyword>
<reference evidence="5 6" key="1">
    <citation type="submission" date="2020-08" db="EMBL/GenBank/DDBJ databases">
        <title>Genomic Encyclopedia of Type Strains, Phase IV (KMG-V): Genome sequencing to study the core and pangenomes of soil and plant-associated prokaryotes.</title>
        <authorList>
            <person name="Whitman W."/>
        </authorList>
    </citation>
    <scope>NUCLEOTIDE SEQUENCE [LARGE SCALE GENOMIC DNA]</scope>
    <source>
        <strain evidence="5 6">X5P2</strain>
    </source>
</reference>
<dbReference type="SUPFAM" id="SSF82679">
    <property type="entry name" value="N-utilization substance G protein NusG, N-terminal domain"/>
    <property type="match status" value="1"/>
</dbReference>
<dbReference type="NCBIfam" id="NF033644">
    <property type="entry name" value="antiterm_UpxY"/>
    <property type="match status" value="1"/>
</dbReference>
<feature type="domain" description="NusG-like N-terminal" evidence="4">
    <location>
        <begin position="14"/>
        <end position="111"/>
    </location>
</feature>
<evidence type="ECO:0000259" key="4">
    <source>
        <dbReference type="SMART" id="SM00738"/>
    </source>
</evidence>
<name>A0A9X0QGF2_9BACT</name>
<dbReference type="Gene3D" id="3.30.70.940">
    <property type="entry name" value="NusG, N-terminal domain"/>
    <property type="match status" value="1"/>
</dbReference>
<sequence length="204" mass="22608">MSTSSSGNLSSVQDTAWCALYTRHQHEKSVAWGLTTKGFETLVPLYDSMRRWKDRKKLVSLPLFPCYVFVRGALTRRLQAVTTPGVHMIVCTGEHVAVIPEEEIQAIRQVIRGPYRVEPHPFLKCGVRVRVKRGPLEGVEGLLLRKKNLCRLVLSVDMMAQSIAVEIDASEVEPMTALGEAAVYRAVAAVSHADVRAWSVSGPL</sequence>
<protein>
    <submittedName>
        <fullName evidence="5">Transcription antitermination factor NusG</fullName>
    </submittedName>
</protein>
<evidence type="ECO:0000313" key="5">
    <source>
        <dbReference type="EMBL" id="MBB5329942.1"/>
    </source>
</evidence>
<dbReference type="GO" id="GO:0031564">
    <property type="term" value="P:transcription antitermination"/>
    <property type="evidence" value="ECO:0007669"/>
    <property type="project" value="UniProtKB-KW"/>
</dbReference>
<dbReference type="GO" id="GO:0006354">
    <property type="term" value="P:DNA-templated transcription elongation"/>
    <property type="evidence" value="ECO:0007669"/>
    <property type="project" value="InterPro"/>
</dbReference>
<dbReference type="RefSeq" id="WP_183978903.1">
    <property type="nucleotide sequence ID" value="NZ_JACHEB010000008.1"/>
</dbReference>
<comment type="caution">
    <text evidence="5">The sequence shown here is derived from an EMBL/GenBank/DDBJ whole genome shotgun (WGS) entry which is preliminary data.</text>
</comment>
<keyword evidence="1" id="KW-0889">Transcription antitermination</keyword>
<dbReference type="InterPro" id="IPR008991">
    <property type="entry name" value="Translation_prot_SH3-like_sf"/>
</dbReference>